<evidence type="ECO:0008006" key="3">
    <source>
        <dbReference type="Google" id="ProtNLM"/>
    </source>
</evidence>
<dbReference type="STRING" id="673521.SAMN05660991_04105"/>
<reference evidence="2" key="1">
    <citation type="submission" date="2016-10" db="EMBL/GenBank/DDBJ databases">
        <authorList>
            <person name="Varghese N."/>
            <person name="Submissions S."/>
        </authorList>
    </citation>
    <scope>NUCLEOTIDE SEQUENCE [LARGE SCALE GENOMIC DNA]</scope>
    <source>
        <strain evidence="2">DSM 45413</strain>
    </source>
</reference>
<gene>
    <name evidence="1" type="ORF">SAMN05660991_04105</name>
</gene>
<evidence type="ECO:0000313" key="1">
    <source>
        <dbReference type="EMBL" id="SEP23225.1"/>
    </source>
</evidence>
<accession>A0A1H8W6E5</accession>
<name>A0A1H8W6E5_9ACTN</name>
<dbReference type="Gene3D" id="3.30.310.50">
    <property type="entry name" value="Alpha-D-phosphohexomutase, C-terminal domain"/>
    <property type="match status" value="1"/>
</dbReference>
<dbReference type="InterPro" id="IPR014543">
    <property type="entry name" value="UCP028291"/>
</dbReference>
<dbReference type="Proteomes" id="UP000198960">
    <property type="component" value="Unassembled WGS sequence"/>
</dbReference>
<organism evidence="1 2">
    <name type="scientific">Trujillonella endophytica</name>
    <dbReference type="NCBI Taxonomy" id="673521"/>
    <lineage>
        <taxon>Bacteria</taxon>
        <taxon>Bacillati</taxon>
        <taxon>Actinomycetota</taxon>
        <taxon>Actinomycetes</taxon>
        <taxon>Geodermatophilales</taxon>
        <taxon>Geodermatophilaceae</taxon>
        <taxon>Trujillonella</taxon>
    </lineage>
</organism>
<protein>
    <recommendedName>
        <fullName evidence="3">DUF2218 domain-containing protein</fullName>
    </recommendedName>
</protein>
<dbReference type="AlphaFoldDB" id="A0A1H8W6E5"/>
<proteinExistence type="predicted"/>
<keyword evidence="2" id="KW-1185">Reference proteome</keyword>
<sequence>MTAPLTARADVATATPERYAMQLAAHLGRRSEVREEADGLRIVLAIGDCLLRPHEGSLELLATGADPEALERVESVVGSHLERFGRRTELRVVWQRG</sequence>
<dbReference type="RefSeq" id="WP_211435746.1">
    <property type="nucleotide sequence ID" value="NZ_FOEE01000017.1"/>
</dbReference>
<dbReference type="Pfam" id="PF09981">
    <property type="entry name" value="DUF2218"/>
    <property type="match status" value="1"/>
</dbReference>
<dbReference type="EMBL" id="FOEE01000017">
    <property type="protein sequence ID" value="SEP23225.1"/>
    <property type="molecule type" value="Genomic_DNA"/>
</dbReference>
<evidence type="ECO:0000313" key="2">
    <source>
        <dbReference type="Proteomes" id="UP000198960"/>
    </source>
</evidence>